<keyword evidence="4" id="KW-0547">Nucleotide-binding</keyword>
<comment type="similarity">
    <text evidence="1">Belongs to the ribonucleoside diphosphate reductase class-2 family.</text>
</comment>
<evidence type="ECO:0000256" key="2">
    <source>
        <dbReference type="ARBA" id="ARBA00012274"/>
    </source>
</evidence>
<evidence type="ECO:0000256" key="4">
    <source>
        <dbReference type="ARBA" id="ARBA00022741"/>
    </source>
</evidence>
<evidence type="ECO:0000256" key="3">
    <source>
        <dbReference type="ARBA" id="ARBA00022634"/>
    </source>
</evidence>
<proteinExistence type="inferred from homology"/>
<dbReference type="InterPro" id="IPR023806">
    <property type="entry name" value="CHP03905"/>
</dbReference>
<dbReference type="GO" id="GO:0004748">
    <property type="term" value="F:ribonucleoside-diphosphate reductase activity, thioredoxin disulfide as acceptor"/>
    <property type="evidence" value="ECO:0007669"/>
    <property type="project" value="UniProtKB-EC"/>
</dbReference>
<organism evidence="7 8">
    <name type="scientific">Hominiventricola filiformis</name>
    <dbReference type="NCBI Taxonomy" id="2885352"/>
    <lineage>
        <taxon>Bacteria</taxon>
        <taxon>Bacillati</taxon>
        <taxon>Bacillota</taxon>
        <taxon>Clostridia</taxon>
        <taxon>Lachnospirales</taxon>
        <taxon>Lachnospiraceae</taxon>
        <taxon>Hominiventricola</taxon>
    </lineage>
</organism>
<evidence type="ECO:0000256" key="1">
    <source>
        <dbReference type="ARBA" id="ARBA00007405"/>
    </source>
</evidence>
<keyword evidence="8" id="KW-1185">Reference proteome</keyword>
<dbReference type="Proteomes" id="UP001198220">
    <property type="component" value="Unassembled WGS sequence"/>
</dbReference>
<evidence type="ECO:0000256" key="5">
    <source>
        <dbReference type="ARBA" id="ARBA00047754"/>
    </source>
</evidence>
<protein>
    <recommendedName>
        <fullName evidence="2">ribonucleoside-diphosphate reductase</fullName>
        <ecNumber evidence="2">1.17.4.1</ecNumber>
    </recommendedName>
</protein>
<evidence type="ECO:0000313" key="8">
    <source>
        <dbReference type="Proteomes" id="UP001198220"/>
    </source>
</evidence>
<evidence type="ECO:0000313" key="7">
    <source>
        <dbReference type="EMBL" id="MCC2126579.1"/>
    </source>
</evidence>
<reference evidence="7 8" key="1">
    <citation type="submission" date="2021-10" db="EMBL/GenBank/DDBJ databases">
        <title>Anaerobic single-cell dispensing facilitates the cultivation of human gut bacteria.</title>
        <authorList>
            <person name="Afrizal A."/>
        </authorList>
    </citation>
    <scope>NUCLEOTIDE SEQUENCE [LARGE SCALE GENOMIC DNA]</scope>
    <source>
        <strain evidence="7 8">CLA-AA-H276</strain>
    </source>
</reference>
<feature type="domain" description="TSCPD" evidence="6">
    <location>
        <begin position="3"/>
        <end position="77"/>
    </location>
</feature>
<dbReference type="NCBIfam" id="TIGR03905">
    <property type="entry name" value="TIGR03905_4_Cys"/>
    <property type="match status" value="1"/>
</dbReference>
<dbReference type="RefSeq" id="WP_308459542.1">
    <property type="nucleotide sequence ID" value="NZ_JAJEPS010000009.1"/>
</dbReference>
<sequence length="82" mass="8638">MVYRTKGTCSQAINVEAENGIVTKVQFVGGCAGNTAGIAKLVVGMKVDDVINRLEGTTCGPRPTSCPDQLAKALKQLKSEQQ</sequence>
<keyword evidence="3" id="KW-0237">DNA synthesis</keyword>
<name>A0AAE3A705_9FIRM</name>
<comment type="catalytic activity">
    <reaction evidence="5">
        <text>a 2'-deoxyribonucleoside 5'-diphosphate + [thioredoxin]-disulfide + H2O = a ribonucleoside 5'-diphosphate + [thioredoxin]-dithiol</text>
        <dbReference type="Rhea" id="RHEA:23252"/>
        <dbReference type="Rhea" id="RHEA-COMP:10698"/>
        <dbReference type="Rhea" id="RHEA-COMP:10700"/>
        <dbReference type="ChEBI" id="CHEBI:15377"/>
        <dbReference type="ChEBI" id="CHEBI:29950"/>
        <dbReference type="ChEBI" id="CHEBI:50058"/>
        <dbReference type="ChEBI" id="CHEBI:57930"/>
        <dbReference type="ChEBI" id="CHEBI:73316"/>
        <dbReference type="EC" id="1.17.4.1"/>
    </reaction>
</comment>
<dbReference type="EMBL" id="JAJEPS010000009">
    <property type="protein sequence ID" value="MCC2126579.1"/>
    <property type="molecule type" value="Genomic_DNA"/>
</dbReference>
<gene>
    <name evidence="7" type="ORF">LKD36_10335</name>
</gene>
<dbReference type="Pfam" id="PF12637">
    <property type="entry name" value="TSCPD"/>
    <property type="match status" value="1"/>
</dbReference>
<dbReference type="GO" id="GO:0071897">
    <property type="term" value="P:DNA biosynthetic process"/>
    <property type="evidence" value="ECO:0007669"/>
    <property type="project" value="UniProtKB-KW"/>
</dbReference>
<dbReference type="AlphaFoldDB" id="A0AAE3A705"/>
<dbReference type="GO" id="GO:0000166">
    <property type="term" value="F:nucleotide binding"/>
    <property type="evidence" value="ECO:0007669"/>
    <property type="project" value="UniProtKB-KW"/>
</dbReference>
<accession>A0AAE3A705</accession>
<dbReference type="InterPro" id="IPR024434">
    <property type="entry name" value="TSCPD_dom"/>
</dbReference>
<evidence type="ECO:0000259" key="6">
    <source>
        <dbReference type="Pfam" id="PF12637"/>
    </source>
</evidence>
<dbReference type="EC" id="1.17.4.1" evidence="2"/>
<comment type="caution">
    <text evidence="7">The sequence shown here is derived from an EMBL/GenBank/DDBJ whole genome shotgun (WGS) entry which is preliminary data.</text>
</comment>